<evidence type="ECO:0000256" key="1">
    <source>
        <dbReference type="ARBA" id="ARBA00022849"/>
    </source>
</evidence>
<dbReference type="OrthoDB" id="9799372at2"/>
<proteinExistence type="predicted"/>
<keyword evidence="1" id="KW-0059">Arsenical resistance</keyword>
<dbReference type="PANTHER" id="PTHR43428:SF1">
    <property type="entry name" value="ARSENATE REDUCTASE"/>
    <property type="match status" value="1"/>
</dbReference>
<dbReference type="InterPro" id="IPR036196">
    <property type="entry name" value="Ptyr_pPase_sf"/>
</dbReference>
<reference evidence="3 4" key="1">
    <citation type="submission" date="2017-06" db="EMBL/GenBank/DDBJ databases">
        <authorList>
            <person name="Kim H.J."/>
            <person name="Triplett B.A."/>
        </authorList>
    </citation>
    <scope>NUCLEOTIDE SEQUENCE [LARGE SCALE GENOMIC DNA]</scope>
    <source>
        <strain evidence="3 4">B29T1</strain>
    </source>
</reference>
<accession>A0A212R043</accession>
<evidence type="ECO:0000313" key="3">
    <source>
        <dbReference type="EMBL" id="SNB65353.1"/>
    </source>
</evidence>
<dbReference type="InterPro" id="IPR023485">
    <property type="entry name" value="Ptyr_pPase"/>
</dbReference>
<evidence type="ECO:0000313" key="4">
    <source>
        <dbReference type="Proteomes" id="UP000197065"/>
    </source>
</evidence>
<dbReference type="SUPFAM" id="SSF52788">
    <property type="entry name" value="Phosphotyrosine protein phosphatases I"/>
    <property type="match status" value="1"/>
</dbReference>
<keyword evidence="4" id="KW-1185">Reference proteome</keyword>
<dbReference type="RefSeq" id="WP_088560819.1">
    <property type="nucleotide sequence ID" value="NZ_FYEH01000004.1"/>
</dbReference>
<gene>
    <name evidence="3" type="ORF">SAMN07250955_104246</name>
</gene>
<dbReference type="EMBL" id="FYEH01000004">
    <property type="protein sequence ID" value="SNB65353.1"/>
    <property type="molecule type" value="Genomic_DNA"/>
</dbReference>
<dbReference type="CDD" id="cd16345">
    <property type="entry name" value="LMWP_ArsC"/>
    <property type="match status" value="1"/>
</dbReference>
<dbReference type="GO" id="GO:0046685">
    <property type="term" value="P:response to arsenic-containing substance"/>
    <property type="evidence" value="ECO:0007669"/>
    <property type="project" value="UniProtKB-KW"/>
</dbReference>
<name>A0A212R043_9PROT</name>
<organism evidence="3 4">
    <name type="scientific">Arboricoccus pini</name>
    <dbReference type="NCBI Taxonomy" id="1963835"/>
    <lineage>
        <taxon>Bacteria</taxon>
        <taxon>Pseudomonadati</taxon>
        <taxon>Pseudomonadota</taxon>
        <taxon>Alphaproteobacteria</taxon>
        <taxon>Geminicoccales</taxon>
        <taxon>Geminicoccaceae</taxon>
        <taxon>Arboricoccus</taxon>
    </lineage>
</organism>
<sequence length="148" mass="16970">MSDLPSSVLFACTFNSIRSPMAEAILKFLHGRQIFVDSVGVRPGELDAMAVQVLDEVGIDLSRHRPKLFSQLEDGYFDLVISLSPEAQHSAVELTRDSSCELEFWHMMDPSEVEGSREQRMAAYRLLRDQLFTRIRDRFPQQNVRIIL</sequence>
<dbReference type="PANTHER" id="PTHR43428">
    <property type="entry name" value="ARSENATE REDUCTASE"/>
    <property type="match status" value="1"/>
</dbReference>
<protein>
    <submittedName>
        <fullName evidence="3">Protein-tyrosine-phosphatase</fullName>
    </submittedName>
</protein>
<dbReference type="Pfam" id="PF01451">
    <property type="entry name" value="LMWPc"/>
    <property type="match status" value="1"/>
</dbReference>
<feature type="domain" description="Phosphotyrosine protein phosphatase I" evidence="2">
    <location>
        <begin position="6"/>
        <end position="141"/>
    </location>
</feature>
<evidence type="ECO:0000259" key="2">
    <source>
        <dbReference type="SMART" id="SM00226"/>
    </source>
</evidence>
<dbReference type="AlphaFoldDB" id="A0A212R043"/>
<dbReference type="Proteomes" id="UP000197065">
    <property type="component" value="Unassembled WGS sequence"/>
</dbReference>
<dbReference type="SMART" id="SM00226">
    <property type="entry name" value="LMWPc"/>
    <property type="match status" value="1"/>
</dbReference>
<dbReference type="Gene3D" id="3.40.50.2300">
    <property type="match status" value="1"/>
</dbReference>